<evidence type="ECO:0000256" key="1">
    <source>
        <dbReference type="ARBA" id="ARBA00006295"/>
    </source>
</evidence>
<organism evidence="3 4">
    <name type="scientific">Legionella antarctica</name>
    <dbReference type="NCBI Taxonomy" id="2708020"/>
    <lineage>
        <taxon>Bacteria</taxon>
        <taxon>Pseudomonadati</taxon>
        <taxon>Pseudomonadota</taxon>
        <taxon>Gammaproteobacteria</taxon>
        <taxon>Legionellales</taxon>
        <taxon>Legionellaceae</taxon>
        <taxon>Legionella</taxon>
    </lineage>
</organism>
<dbReference type="InterPro" id="IPR036086">
    <property type="entry name" value="ParB/Sulfiredoxin_sf"/>
</dbReference>
<dbReference type="PANTHER" id="PTHR33375">
    <property type="entry name" value="CHROMOSOME-PARTITIONING PROTEIN PARB-RELATED"/>
    <property type="match status" value="1"/>
</dbReference>
<dbReference type="InterPro" id="IPR050336">
    <property type="entry name" value="Chromosome_partition/occlusion"/>
</dbReference>
<protein>
    <recommendedName>
        <fullName evidence="2">ParB-like N-terminal domain-containing protein</fullName>
    </recommendedName>
</protein>
<dbReference type="SMART" id="SM00470">
    <property type="entry name" value="ParB"/>
    <property type="match status" value="1"/>
</dbReference>
<dbReference type="InterPro" id="IPR004437">
    <property type="entry name" value="ParB/RepB/Spo0J"/>
</dbReference>
<evidence type="ECO:0000259" key="2">
    <source>
        <dbReference type="SMART" id="SM00470"/>
    </source>
</evidence>
<dbReference type="NCBIfam" id="TIGR00180">
    <property type="entry name" value="parB_part"/>
    <property type="match status" value="1"/>
</dbReference>
<dbReference type="RefSeq" id="WP_173235559.1">
    <property type="nucleotide sequence ID" value="NZ_AP022839.1"/>
</dbReference>
<dbReference type="PANTHER" id="PTHR33375:SF1">
    <property type="entry name" value="CHROMOSOME-PARTITIONING PROTEIN PARB-RELATED"/>
    <property type="match status" value="1"/>
</dbReference>
<proteinExistence type="inferred from homology"/>
<evidence type="ECO:0000313" key="3">
    <source>
        <dbReference type="EMBL" id="BCA93749.1"/>
    </source>
</evidence>
<dbReference type="GO" id="GO:0005694">
    <property type="term" value="C:chromosome"/>
    <property type="evidence" value="ECO:0007669"/>
    <property type="project" value="TreeGrafter"/>
</dbReference>
<dbReference type="EMBL" id="AP022839">
    <property type="protein sequence ID" value="BCA93749.1"/>
    <property type="molecule type" value="Genomic_DNA"/>
</dbReference>
<comment type="similarity">
    <text evidence="1">Belongs to the ParB family.</text>
</comment>
<dbReference type="InterPro" id="IPR003115">
    <property type="entry name" value="ParB_N"/>
</dbReference>
<dbReference type="GO" id="GO:0003677">
    <property type="term" value="F:DNA binding"/>
    <property type="evidence" value="ECO:0007669"/>
    <property type="project" value="InterPro"/>
</dbReference>
<evidence type="ECO:0000313" key="4">
    <source>
        <dbReference type="Proteomes" id="UP000502894"/>
    </source>
</evidence>
<dbReference type="SUPFAM" id="SSF110849">
    <property type="entry name" value="ParB/Sulfiredoxin"/>
    <property type="match status" value="1"/>
</dbReference>
<dbReference type="Proteomes" id="UP000502894">
    <property type="component" value="Chromosome"/>
</dbReference>
<gene>
    <name evidence="3" type="ORF">TUM19329_01100</name>
</gene>
<reference evidence="3" key="1">
    <citation type="journal article" date="2020" name="Microbiol. Resour. Announc.">
        <title>Complete Genome Sequence of Novel Psychrotolerant Legionella Strain TUM19329, Isolated from Antarctic Lake Sediment.</title>
        <authorList>
            <person name="Shimada S."/>
            <person name="Nakai R."/>
            <person name="Aoki K."/>
            <person name="Shimoeda N."/>
            <person name="Ohno G."/>
            <person name="Miyazaki Y."/>
            <person name="Kudoh S."/>
            <person name="Imura S."/>
            <person name="Watanabe K."/>
            <person name="Ishii Y."/>
            <person name="Tateda K."/>
        </authorList>
    </citation>
    <scope>NUCLEOTIDE SEQUENCE [LARGE SCALE GENOMIC DNA]</scope>
    <source>
        <strain evidence="3">TUM19329</strain>
    </source>
</reference>
<accession>A0A6F8SZY3</accession>
<dbReference type="AlphaFoldDB" id="A0A6F8SZY3"/>
<dbReference type="Gene3D" id="1.10.10.2830">
    <property type="match status" value="1"/>
</dbReference>
<dbReference type="Gene3D" id="3.90.1530.30">
    <property type="match status" value="1"/>
</dbReference>
<dbReference type="SUPFAM" id="SSF109709">
    <property type="entry name" value="KorB DNA-binding domain-like"/>
    <property type="match status" value="1"/>
</dbReference>
<feature type="domain" description="ParB-like N-terminal" evidence="2">
    <location>
        <begin position="51"/>
        <end position="147"/>
    </location>
</feature>
<sequence>MAKKKVFSIGSSLSDGLEQTIAAAHNYSSDLRVDVIPLSKIETDPDNPRALLISLDDITNGITNDDPFFEQKTQEIESLQSLANSIKEQGIINPVIVYEHNGKYRLIAGERRTLASGLAEKADIQAKILDGKPDEVKIRVLQWIENIERSDLSLAEKIDNLEKIIDAYARQNQISSREVTITDISQLVGCVKSHAMNLKTVLEADGDIKELIAKNQIRSLEKAAVISNIASINLRKKALDECLNGATLKQLKSYLEKDKLTQKKSSLENIVIQKAGRPTLSVNFGKTPNVRVAEIILKSLITNPDISNLEMEIDNLDFESPKCISDAFKTLVRKLELLHE</sequence>
<dbReference type="KEGG" id="lant:TUM19329_01100"/>
<name>A0A6F8SZY3_9GAMM</name>
<dbReference type="Pfam" id="PF02195">
    <property type="entry name" value="ParB_N"/>
    <property type="match status" value="1"/>
</dbReference>
<dbReference type="GO" id="GO:0007059">
    <property type="term" value="P:chromosome segregation"/>
    <property type="evidence" value="ECO:0007669"/>
    <property type="project" value="TreeGrafter"/>
</dbReference>
<keyword evidence="4" id="KW-1185">Reference proteome</keyword>